<evidence type="ECO:0000313" key="2">
    <source>
        <dbReference type="Proteomes" id="UP000447833"/>
    </source>
</evidence>
<protein>
    <submittedName>
        <fullName evidence="1">Uncharacterized protein</fullName>
    </submittedName>
</protein>
<accession>A0A845EY68</accession>
<dbReference type="EMBL" id="WMEY01000002">
    <property type="protein sequence ID" value="MYL63463.1"/>
    <property type="molecule type" value="Genomic_DNA"/>
</dbReference>
<evidence type="ECO:0000313" key="1">
    <source>
        <dbReference type="EMBL" id="MYL63463.1"/>
    </source>
</evidence>
<gene>
    <name evidence="1" type="ORF">GLW07_08865</name>
</gene>
<sequence>MPVEIMKTEKQYLTPEQVRTKIVEDYSYSTADNALLMGIIIIGVFTSVDGI</sequence>
<dbReference type="Proteomes" id="UP000447833">
    <property type="component" value="Unassembled WGS sequence"/>
</dbReference>
<organism evidence="1 2">
    <name type="scientific">Guptibacillus hwajinpoensis</name>
    <dbReference type="NCBI Taxonomy" id="208199"/>
    <lineage>
        <taxon>Bacteria</taxon>
        <taxon>Bacillati</taxon>
        <taxon>Bacillota</taxon>
        <taxon>Bacilli</taxon>
        <taxon>Bacillales</taxon>
        <taxon>Guptibacillaceae</taxon>
        <taxon>Guptibacillus</taxon>
    </lineage>
</organism>
<comment type="caution">
    <text evidence="1">The sequence shown here is derived from an EMBL/GenBank/DDBJ whole genome shotgun (WGS) entry which is preliminary data.</text>
</comment>
<proteinExistence type="predicted"/>
<reference evidence="1 2" key="1">
    <citation type="submission" date="2019-11" db="EMBL/GenBank/DDBJ databases">
        <title>Genome sequences of 17 halophilic strains isolated from different environments.</title>
        <authorList>
            <person name="Furrow R.E."/>
        </authorList>
    </citation>
    <scope>NUCLEOTIDE SEQUENCE [LARGE SCALE GENOMIC DNA]</scope>
    <source>
        <strain evidence="1 2">22506_14_FS</strain>
    </source>
</reference>
<dbReference type="AlphaFoldDB" id="A0A845EY68"/>
<dbReference type="RefSeq" id="WP_160919056.1">
    <property type="nucleotide sequence ID" value="NZ_WMEY01000002.1"/>
</dbReference>
<name>A0A845EY68_9BACL</name>